<proteinExistence type="predicted"/>
<dbReference type="EMBL" id="JAIQCJ010000544">
    <property type="protein sequence ID" value="KAJ8795609.1"/>
    <property type="molecule type" value="Genomic_DNA"/>
</dbReference>
<evidence type="ECO:0000313" key="1">
    <source>
        <dbReference type="EMBL" id="KAJ8795609.1"/>
    </source>
</evidence>
<dbReference type="GO" id="GO:0005249">
    <property type="term" value="F:voltage-gated potassium channel activity"/>
    <property type="evidence" value="ECO:0007669"/>
    <property type="project" value="InterPro"/>
</dbReference>
<protein>
    <submittedName>
        <fullName evidence="1">Uncharacterized protein</fullName>
    </submittedName>
</protein>
<gene>
    <name evidence="1" type="ORF">J1605_002371</name>
</gene>
<dbReference type="InterPro" id="IPR005827">
    <property type="entry name" value="K_chnl_volt-dep_KCQN1"/>
</dbReference>
<dbReference type="Proteomes" id="UP001159641">
    <property type="component" value="Unassembled WGS sequence"/>
</dbReference>
<evidence type="ECO:0000313" key="2">
    <source>
        <dbReference type="Proteomes" id="UP001159641"/>
    </source>
</evidence>
<dbReference type="PRINTS" id="PR01460">
    <property type="entry name" value="KCNQ1CHANNEL"/>
</dbReference>
<reference evidence="1 2" key="1">
    <citation type="submission" date="2022-11" db="EMBL/GenBank/DDBJ databases">
        <title>Whole genome sequence of Eschrichtius robustus ER-17-0199.</title>
        <authorList>
            <person name="Bruniche-Olsen A."/>
            <person name="Black A.N."/>
            <person name="Fields C.J."/>
            <person name="Walden K."/>
            <person name="Dewoody J.A."/>
        </authorList>
    </citation>
    <scope>NUCLEOTIDE SEQUENCE [LARGE SCALE GENOMIC DNA]</scope>
    <source>
        <strain evidence="1">ER-17-0199</strain>
        <tissue evidence="1">Blubber</tissue>
    </source>
</reference>
<comment type="caution">
    <text evidence="1">The sequence shown here is derived from an EMBL/GenBank/DDBJ whole genome shotgun (WGS) entry which is preliminary data.</text>
</comment>
<accession>A0AB34HW53</accession>
<keyword evidence="2" id="KW-1185">Reference proteome</keyword>
<name>A0AB34HW53_ESCRO</name>
<dbReference type="AlphaFoldDB" id="A0AB34HW53"/>
<organism evidence="1 2">
    <name type="scientific">Eschrichtius robustus</name>
    <name type="common">California gray whale</name>
    <name type="synonym">Eschrichtius gibbosus</name>
    <dbReference type="NCBI Taxonomy" id="9764"/>
    <lineage>
        <taxon>Eukaryota</taxon>
        <taxon>Metazoa</taxon>
        <taxon>Chordata</taxon>
        <taxon>Craniata</taxon>
        <taxon>Vertebrata</taxon>
        <taxon>Euteleostomi</taxon>
        <taxon>Mammalia</taxon>
        <taxon>Eutheria</taxon>
        <taxon>Laurasiatheria</taxon>
        <taxon>Artiodactyla</taxon>
        <taxon>Whippomorpha</taxon>
        <taxon>Cetacea</taxon>
        <taxon>Mysticeti</taxon>
        <taxon>Eschrichtiidae</taxon>
        <taxon>Eschrichtius</taxon>
    </lineage>
</organism>
<sequence length="106" mass="11613">MDVEKAALKKSPTLLEVSTAHFMRTNSFAEDLDLEGETLLAPITHVSQGSFRWRKWLIFHAFQLAGPRGTAGLGRMPGLPHRRGVAFALQMTEESGPELQGLLAAV</sequence>
<dbReference type="GO" id="GO:0008076">
    <property type="term" value="C:voltage-gated potassium channel complex"/>
    <property type="evidence" value="ECO:0007669"/>
    <property type="project" value="InterPro"/>
</dbReference>